<proteinExistence type="predicted"/>
<protein>
    <submittedName>
        <fullName evidence="2">Uncharacterized protein</fullName>
    </submittedName>
</protein>
<evidence type="ECO:0000256" key="1">
    <source>
        <dbReference type="SAM" id="MobiDB-lite"/>
    </source>
</evidence>
<gene>
    <name evidence="2" type="ORF">S01H1_76169</name>
</gene>
<feature type="region of interest" description="Disordered" evidence="1">
    <location>
        <begin position="1"/>
        <end position="95"/>
    </location>
</feature>
<feature type="non-terminal residue" evidence="2">
    <location>
        <position position="95"/>
    </location>
</feature>
<comment type="caution">
    <text evidence="2">The sequence shown here is derived from an EMBL/GenBank/DDBJ whole genome shotgun (WGS) entry which is preliminary data.</text>
</comment>
<feature type="compositionally biased region" description="Basic and acidic residues" evidence="1">
    <location>
        <begin position="85"/>
        <end position="95"/>
    </location>
</feature>
<organism evidence="2">
    <name type="scientific">marine sediment metagenome</name>
    <dbReference type="NCBI Taxonomy" id="412755"/>
    <lineage>
        <taxon>unclassified sequences</taxon>
        <taxon>metagenomes</taxon>
        <taxon>ecological metagenomes</taxon>
    </lineage>
</organism>
<sequence length="95" mass="10195">MEKDSGLYNLNKGYAPQEKKDLMNDNPIAKDASGGRGGSWMSKHSQSKVGGSPAKMYKDSAMKMKGSMKGDQSASRSDYSMDSGDTDKGYKGKDG</sequence>
<evidence type="ECO:0000313" key="2">
    <source>
        <dbReference type="EMBL" id="GAG53228.1"/>
    </source>
</evidence>
<name>X0YY92_9ZZZZ</name>
<dbReference type="AlphaFoldDB" id="X0YY92"/>
<reference evidence="2" key="1">
    <citation type="journal article" date="2014" name="Front. Microbiol.">
        <title>High frequency of phylogenetically diverse reductive dehalogenase-homologous genes in deep subseafloor sedimentary metagenomes.</title>
        <authorList>
            <person name="Kawai M."/>
            <person name="Futagami T."/>
            <person name="Toyoda A."/>
            <person name="Takaki Y."/>
            <person name="Nishi S."/>
            <person name="Hori S."/>
            <person name="Arai W."/>
            <person name="Tsubouchi T."/>
            <person name="Morono Y."/>
            <person name="Uchiyama I."/>
            <person name="Ito T."/>
            <person name="Fujiyama A."/>
            <person name="Inagaki F."/>
            <person name="Takami H."/>
        </authorList>
    </citation>
    <scope>NUCLEOTIDE SEQUENCE</scope>
    <source>
        <strain evidence="2">Expedition CK06-06</strain>
    </source>
</reference>
<feature type="compositionally biased region" description="Polar residues" evidence="1">
    <location>
        <begin position="70"/>
        <end position="80"/>
    </location>
</feature>
<accession>X0YY92</accession>
<dbReference type="EMBL" id="BARS01051101">
    <property type="protein sequence ID" value="GAG53228.1"/>
    <property type="molecule type" value="Genomic_DNA"/>
</dbReference>